<reference evidence="1 2" key="1">
    <citation type="submission" date="2016-04" db="EMBL/GenBank/DDBJ databases">
        <title>A degradative enzymes factory behind the ericoid mycorrhizal symbiosis.</title>
        <authorList>
            <consortium name="DOE Joint Genome Institute"/>
            <person name="Martino E."/>
            <person name="Morin E."/>
            <person name="Grelet G."/>
            <person name="Kuo A."/>
            <person name="Kohler A."/>
            <person name="Daghino S."/>
            <person name="Barry K."/>
            <person name="Choi C."/>
            <person name="Cichocki N."/>
            <person name="Clum A."/>
            <person name="Copeland A."/>
            <person name="Hainaut M."/>
            <person name="Haridas S."/>
            <person name="Labutti K."/>
            <person name="Lindquist E."/>
            <person name="Lipzen A."/>
            <person name="Khouja H.-R."/>
            <person name="Murat C."/>
            <person name="Ohm R."/>
            <person name="Olson A."/>
            <person name="Spatafora J."/>
            <person name="Veneault-Fourrey C."/>
            <person name="Henrissat B."/>
            <person name="Grigoriev I."/>
            <person name="Martin F."/>
            <person name="Perotto S."/>
        </authorList>
    </citation>
    <scope>NUCLEOTIDE SEQUENCE [LARGE SCALE GENOMIC DNA]</scope>
    <source>
        <strain evidence="1 2">F</strain>
    </source>
</reference>
<accession>A0A2J6RH41</accession>
<proteinExistence type="predicted"/>
<protein>
    <submittedName>
        <fullName evidence="1">Uncharacterized protein</fullName>
    </submittedName>
</protein>
<evidence type="ECO:0000313" key="1">
    <source>
        <dbReference type="EMBL" id="PMD37817.1"/>
    </source>
</evidence>
<dbReference type="EMBL" id="KZ613948">
    <property type="protein sequence ID" value="PMD37817.1"/>
    <property type="molecule type" value="Genomic_DNA"/>
</dbReference>
<dbReference type="OrthoDB" id="443402at2759"/>
<gene>
    <name evidence="1" type="ORF">L207DRAFT_513818</name>
</gene>
<dbReference type="Proteomes" id="UP000235786">
    <property type="component" value="Unassembled WGS sequence"/>
</dbReference>
<name>A0A2J6RH41_HYAVF</name>
<dbReference type="AlphaFoldDB" id="A0A2J6RH41"/>
<organism evidence="1 2">
    <name type="scientific">Hyaloscypha variabilis (strain UAMH 11265 / GT02V1 / F)</name>
    <name type="common">Meliniomyces variabilis</name>
    <dbReference type="NCBI Taxonomy" id="1149755"/>
    <lineage>
        <taxon>Eukaryota</taxon>
        <taxon>Fungi</taxon>
        <taxon>Dikarya</taxon>
        <taxon>Ascomycota</taxon>
        <taxon>Pezizomycotina</taxon>
        <taxon>Leotiomycetes</taxon>
        <taxon>Helotiales</taxon>
        <taxon>Hyaloscyphaceae</taxon>
        <taxon>Hyaloscypha</taxon>
        <taxon>Hyaloscypha variabilis</taxon>
    </lineage>
</organism>
<evidence type="ECO:0000313" key="2">
    <source>
        <dbReference type="Proteomes" id="UP000235786"/>
    </source>
</evidence>
<keyword evidence="2" id="KW-1185">Reference proteome</keyword>
<sequence length="130" mass="14610">MVNTLLSCGANPNAVIEVGQSIWQEFLEQVSSGTLQLKSRRNDYIKCFEIIRSMLEHGAEIGSSRRGDSEIGGSVTIDTVIDNIFSRRIPEEADLLQSIVQQKRQFTKRKVSQAESLPSSKRRTIIKDDL</sequence>